<dbReference type="Proteomes" id="UP000095645">
    <property type="component" value="Unassembled WGS sequence"/>
</dbReference>
<dbReference type="GO" id="GO:0008270">
    <property type="term" value="F:zinc ion binding"/>
    <property type="evidence" value="ECO:0007669"/>
    <property type="project" value="UniProtKB-KW"/>
</dbReference>
<dbReference type="Pfam" id="PF00271">
    <property type="entry name" value="Helicase_C"/>
    <property type="match status" value="1"/>
</dbReference>
<organism evidence="7 8">
    <name type="scientific">Blautia obeum</name>
    <dbReference type="NCBI Taxonomy" id="40520"/>
    <lineage>
        <taxon>Bacteria</taxon>
        <taxon>Bacillati</taxon>
        <taxon>Bacillota</taxon>
        <taxon>Clostridia</taxon>
        <taxon>Lachnospirales</taxon>
        <taxon>Lachnospiraceae</taxon>
        <taxon>Blautia</taxon>
    </lineage>
</organism>
<dbReference type="InterPro" id="IPR007527">
    <property type="entry name" value="Znf_SWIM"/>
</dbReference>
<dbReference type="Pfam" id="PF00176">
    <property type="entry name" value="SNF2-rel_dom"/>
    <property type="match status" value="1"/>
</dbReference>
<dbReference type="InterPro" id="IPR049730">
    <property type="entry name" value="SNF2/RAD54-like_C"/>
</dbReference>
<evidence type="ECO:0000256" key="3">
    <source>
        <dbReference type="SAM" id="Coils"/>
    </source>
</evidence>
<dbReference type="PROSITE" id="PS50966">
    <property type="entry name" value="ZF_SWIM"/>
    <property type="match status" value="1"/>
</dbReference>
<dbReference type="AlphaFoldDB" id="A0A174DL23"/>
<dbReference type="EMBL" id="CYZP01000020">
    <property type="protein sequence ID" value="CUO26134.1"/>
    <property type="molecule type" value="Genomic_DNA"/>
</dbReference>
<dbReference type="GO" id="GO:0005524">
    <property type="term" value="F:ATP binding"/>
    <property type="evidence" value="ECO:0007669"/>
    <property type="project" value="InterPro"/>
</dbReference>
<dbReference type="PROSITE" id="PS51194">
    <property type="entry name" value="HELICASE_CTER"/>
    <property type="match status" value="1"/>
</dbReference>
<dbReference type="CDD" id="cd18793">
    <property type="entry name" value="SF2_C_SNF"/>
    <property type="match status" value="1"/>
</dbReference>
<dbReference type="SUPFAM" id="SSF52540">
    <property type="entry name" value="P-loop containing nucleoside triphosphate hydrolases"/>
    <property type="match status" value="2"/>
</dbReference>
<dbReference type="InterPro" id="IPR000330">
    <property type="entry name" value="SNF2_N"/>
</dbReference>
<dbReference type="InterPro" id="IPR038718">
    <property type="entry name" value="SNF2-like_sf"/>
</dbReference>
<dbReference type="PANTHER" id="PTHR10799">
    <property type="entry name" value="SNF2/RAD54 HELICASE FAMILY"/>
    <property type="match status" value="1"/>
</dbReference>
<dbReference type="GO" id="GO:0016787">
    <property type="term" value="F:hydrolase activity"/>
    <property type="evidence" value="ECO:0007669"/>
    <property type="project" value="UniProtKB-KW"/>
</dbReference>
<keyword evidence="1" id="KW-0378">Hydrolase</keyword>
<dbReference type="SMART" id="SM00487">
    <property type="entry name" value="DEXDc"/>
    <property type="match status" value="1"/>
</dbReference>
<feature type="coiled-coil region" evidence="3">
    <location>
        <begin position="695"/>
        <end position="722"/>
    </location>
</feature>
<keyword evidence="2" id="KW-0863">Zinc-finger</keyword>
<dbReference type="RefSeq" id="WP_025578986.1">
    <property type="nucleotide sequence ID" value="NZ_CYZP01000020.1"/>
</dbReference>
<evidence type="ECO:0000259" key="6">
    <source>
        <dbReference type="PROSITE" id="PS51194"/>
    </source>
</evidence>
<accession>A0A174DL23</accession>
<name>A0A174DL23_9FIRM</name>
<proteinExistence type="predicted"/>
<feature type="domain" description="Helicase C-terminal" evidence="6">
    <location>
        <begin position="980"/>
        <end position="1141"/>
    </location>
</feature>
<dbReference type="InterPro" id="IPR014001">
    <property type="entry name" value="Helicase_ATP-bd"/>
</dbReference>
<evidence type="ECO:0000313" key="7">
    <source>
        <dbReference type="EMBL" id="CUO26134.1"/>
    </source>
</evidence>
<keyword evidence="3" id="KW-0175">Coiled coil</keyword>
<evidence type="ECO:0000256" key="1">
    <source>
        <dbReference type="ARBA" id="ARBA00022801"/>
    </source>
</evidence>
<dbReference type="InterPro" id="IPR027417">
    <property type="entry name" value="P-loop_NTPase"/>
</dbReference>
<dbReference type="PROSITE" id="PS51192">
    <property type="entry name" value="HELICASE_ATP_BIND_1"/>
    <property type="match status" value="1"/>
</dbReference>
<dbReference type="InterPro" id="IPR013663">
    <property type="entry name" value="Helicase_SWF/SNF/SWI_bac"/>
</dbReference>
<dbReference type="Gene3D" id="3.40.50.10810">
    <property type="entry name" value="Tandem AAA-ATPase domain"/>
    <property type="match status" value="2"/>
</dbReference>
<dbReference type="SMART" id="SM00490">
    <property type="entry name" value="HELICc"/>
    <property type="match status" value="1"/>
</dbReference>
<keyword evidence="2" id="KW-0479">Metal-binding</keyword>
<keyword evidence="2" id="KW-0862">Zinc</keyword>
<feature type="domain" description="Helicase ATP-binding" evidence="5">
    <location>
        <begin position="646"/>
        <end position="855"/>
    </location>
</feature>
<evidence type="ECO:0000256" key="2">
    <source>
        <dbReference type="PROSITE-ProRule" id="PRU00325"/>
    </source>
</evidence>
<reference evidence="7 8" key="1">
    <citation type="submission" date="2015-09" db="EMBL/GenBank/DDBJ databases">
        <authorList>
            <consortium name="Pathogen Informatics"/>
        </authorList>
    </citation>
    <scope>NUCLEOTIDE SEQUENCE [LARGE SCALE GENOMIC DNA]</scope>
    <source>
        <strain evidence="7 8">2789STDY5834861</strain>
    </source>
</reference>
<gene>
    <name evidence="7" type="ORF">ERS852476_02326</name>
</gene>
<dbReference type="FunFam" id="3.40.50.300:FF:000533">
    <property type="entry name" value="Helicase, Snf2 family"/>
    <property type="match status" value="1"/>
</dbReference>
<evidence type="ECO:0000259" key="4">
    <source>
        <dbReference type="PROSITE" id="PS50966"/>
    </source>
</evidence>
<dbReference type="Pfam" id="PF08455">
    <property type="entry name" value="SNF2_assoc"/>
    <property type="match status" value="1"/>
</dbReference>
<dbReference type="CDD" id="cd18012">
    <property type="entry name" value="DEXQc_arch_SWI2_SNF2"/>
    <property type="match status" value="1"/>
</dbReference>
<evidence type="ECO:0000259" key="5">
    <source>
        <dbReference type="PROSITE" id="PS51192"/>
    </source>
</evidence>
<sequence>MISKTQIRYMANSSSYSKGAELYATGKVLDMDVKNMGASDEIVASVKGSGRNIYEVDVSIDTENDEVDTCYCECRAYAEYGGLCKHCVAVLLQYNDYENDMDSYDYGQSVEKIVKGGLTHTIRKGVQMHTTPELASLLQKQAVAKSLPLIQGSTYGKVRLEPYFNFDGRTFTVEFKIGINKMYVLKDAFSFDVHIANQDDYKYGKNLQFVHTIESFAEESRPLAKFICKWADNNRQFHRSSSYYGYYMGTLEKVRHLELSGNELAEFLLLMEGKTLQGESIGTRNTTWEITREHLPRKMTITGAKQGIELKVSKFTCAANTEQYKICFYDKKIYIENVEELLPVKDFLDSLSLIPGEKAFIENKDVPAFCQELLPVIQKFFKCRMVEFHPENYGMVKPEFRFYLDAPQENMVTCKATVKYGDREFSLYTTDDIAARDMNRETVVRNVIHKYSNAFNPFEQCAVIADDEEMEYEFLTEGIQALQAVGEVFISDALRRIEVRNSPKVTVGVSLSGNLLELSMTAGDISKEELIDILSRYNKKKKFYRLKNGAFVNAADSGLDTVEELRAGLQLTDKQMKQDKIEVQKYRALYLDAQLKENPVVSAVKDKSFKSLVRNMKTIEDNDFEVPESLDKVLREYQKRGFLWIKTLNYNGFGGILADDMGLGKTLQVIAFLLSEFLERRNTVVENIAVKETAMLNMQSEIETVEQACKAAEAQKADGKKADGQTGKLQRNTLIIAPASLVYNWSSEIQRFAPELTAKMVTGTAAERRQILAEADSEDILLTSYDLLKRDISEYEGYKFRCEIIDEAQYIKNANTQAAKAVKEVQADFRLALTGTPVENRLSELWSIFDYLMPGFLYSYKKFREEVEIPAVQNSDEDAMKRLQKMIRPFVLRRLKKEVLTDLPDKLEENMFVQLTGEQQKLYDAHVKRMMLMLDKQSEEEFKTSKITILAELTKLRQICCDPSLIFADYKADSAKVDMCLNMISNAVESGHKILLFSQFTTMLDHLAKRLEEEKISYYMLTGSTSKEKRAQMVENFNTDNTQVFCISLKAGGTGLNLTAADIVIHFDPWWNLAVQNQATDRAHRIGQKNVVNVYKLIVKDTIEENILKLQEKKRELADQILEGEGLNGGSFTKEELMELLSGK</sequence>
<dbReference type="Pfam" id="PF04434">
    <property type="entry name" value="SWIM"/>
    <property type="match status" value="1"/>
</dbReference>
<protein>
    <submittedName>
        <fullName evidence="7">Hef nuclease</fullName>
    </submittedName>
</protein>
<dbReference type="Gene3D" id="3.40.50.300">
    <property type="entry name" value="P-loop containing nucleotide triphosphate hydrolases"/>
    <property type="match status" value="1"/>
</dbReference>
<evidence type="ECO:0000313" key="8">
    <source>
        <dbReference type="Proteomes" id="UP000095645"/>
    </source>
</evidence>
<dbReference type="InterPro" id="IPR001650">
    <property type="entry name" value="Helicase_C-like"/>
</dbReference>
<feature type="domain" description="SWIM-type" evidence="4">
    <location>
        <begin position="54"/>
        <end position="95"/>
    </location>
</feature>